<reference evidence="3" key="1">
    <citation type="journal article" date="2019" name="Int. J. Syst. Evol. Microbiol.">
        <title>The Global Catalogue of Microorganisms (GCM) 10K type strain sequencing project: providing services to taxonomists for standard genome sequencing and annotation.</title>
        <authorList>
            <consortium name="The Broad Institute Genomics Platform"/>
            <consortium name="The Broad Institute Genome Sequencing Center for Infectious Disease"/>
            <person name="Wu L."/>
            <person name="Ma J."/>
        </authorList>
    </citation>
    <scope>NUCLEOTIDE SEQUENCE [LARGE SCALE GENOMIC DNA]</scope>
    <source>
        <strain evidence="3">JCM 17666</strain>
    </source>
</reference>
<evidence type="ECO:0000256" key="1">
    <source>
        <dbReference type="SAM" id="MobiDB-lite"/>
    </source>
</evidence>
<name>A0ABP8H042_9BURK</name>
<protein>
    <submittedName>
        <fullName evidence="2">Uncharacterized protein</fullName>
    </submittedName>
</protein>
<dbReference type="EMBL" id="BAABFO010000009">
    <property type="protein sequence ID" value="GAA4332493.1"/>
    <property type="molecule type" value="Genomic_DNA"/>
</dbReference>
<accession>A0ABP8H042</accession>
<feature type="region of interest" description="Disordered" evidence="1">
    <location>
        <begin position="110"/>
        <end position="135"/>
    </location>
</feature>
<evidence type="ECO:0000313" key="3">
    <source>
        <dbReference type="Proteomes" id="UP001501671"/>
    </source>
</evidence>
<evidence type="ECO:0000313" key="2">
    <source>
        <dbReference type="EMBL" id="GAA4332493.1"/>
    </source>
</evidence>
<proteinExistence type="predicted"/>
<sequence>MRVAAAQRGGRHHHQRLLDERLPFAGLAQRELRLDDDRRVQRACADLAAQIHRRARHHEYPLLRIRADDVVLPRLQGLHGIAQFTSRNRREFGRVEKTFDILDAEERRQVDRQRDGGKGIAAAQGNHHARSQRRKMVALRVQQEWRGRGMRAAVAKDVEAGHQKLRHDSSGKPSSSTERL</sequence>
<keyword evidence="3" id="KW-1185">Reference proteome</keyword>
<comment type="caution">
    <text evidence="2">The sequence shown here is derived from an EMBL/GenBank/DDBJ whole genome shotgun (WGS) entry which is preliminary data.</text>
</comment>
<dbReference type="Proteomes" id="UP001501671">
    <property type="component" value="Unassembled WGS sequence"/>
</dbReference>
<organism evidence="2 3">
    <name type="scientific">Pigmentiphaga soli</name>
    <dbReference type="NCBI Taxonomy" id="1007095"/>
    <lineage>
        <taxon>Bacteria</taxon>
        <taxon>Pseudomonadati</taxon>
        <taxon>Pseudomonadota</taxon>
        <taxon>Betaproteobacteria</taxon>
        <taxon>Burkholderiales</taxon>
        <taxon>Alcaligenaceae</taxon>
        <taxon>Pigmentiphaga</taxon>
    </lineage>
</organism>
<gene>
    <name evidence="2" type="ORF">GCM10023144_22580</name>
</gene>
<feature type="region of interest" description="Disordered" evidence="1">
    <location>
        <begin position="150"/>
        <end position="180"/>
    </location>
</feature>
<feature type="compositionally biased region" description="Basic and acidic residues" evidence="1">
    <location>
        <begin position="154"/>
        <end position="170"/>
    </location>
</feature>
<feature type="compositionally biased region" description="Polar residues" evidence="1">
    <location>
        <begin position="171"/>
        <end position="180"/>
    </location>
</feature>